<dbReference type="AlphaFoldDB" id="W9HEP7"/>
<feature type="compositionally biased region" description="Polar residues" evidence="1">
    <location>
        <begin position="15"/>
        <end position="24"/>
    </location>
</feature>
<dbReference type="HOGENOM" id="CLU_725704_0_0_1"/>
<evidence type="ECO:0000256" key="1">
    <source>
        <dbReference type="SAM" id="MobiDB-lite"/>
    </source>
</evidence>
<dbReference type="InterPro" id="IPR029016">
    <property type="entry name" value="GAF-like_dom_sf"/>
</dbReference>
<reference evidence="3 4" key="1">
    <citation type="submission" date="2011-06" db="EMBL/GenBank/DDBJ databases">
        <title>The Genome Sequence of Fusarium oxysporum FOSC 3-a.</title>
        <authorList>
            <consortium name="The Broad Institute Genome Sequencing Platform"/>
            <person name="Ma L.-J."/>
            <person name="Gale L.R."/>
            <person name="Schwartz D.C."/>
            <person name="Zhou S."/>
            <person name="Corby-Kistler H."/>
            <person name="Young S.K."/>
            <person name="Zeng Q."/>
            <person name="Gargeya S."/>
            <person name="Fitzgerald M."/>
            <person name="Haas B."/>
            <person name="Abouelleil A."/>
            <person name="Alvarado L."/>
            <person name="Arachchi H.M."/>
            <person name="Berlin A."/>
            <person name="Brown A."/>
            <person name="Chapman S.B."/>
            <person name="Chen Z."/>
            <person name="Dunbar C."/>
            <person name="Freedman E."/>
            <person name="Gearin G."/>
            <person name="Gellesch M."/>
            <person name="Goldberg J."/>
            <person name="Griggs A."/>
            <person name="Gujja S."/>
            <person name="Heiman D."/>
            <person name="Howarth C."/>
            <person name="Larson L."/>
            <person name="Lui A."/>
            <person name="MacDonald P.J.P."/>
            <person name="Mehta T."/>
            <person name="Montmayeur A."/>
            <person name="Murphy C."/>
            <person name="Neiman D."/>
            <person name="Pearson M."/>
            <person name="Priest M."/>
            <person name="Roberts A."/>
            <person name="Saif S."/>
            <person name="Shea T."/>
            <person name="Shenoy N."/>
            <person name="Sisk P."/>
            <person name="Stolte C."/>
            <person name="Sykes S."/>
            <person name="Wortman J."/>
            <person name="Nusbaum C."/>
            <person name="Birren B."/>
        </authorList>
    </citation>
    <scope>NUCLEOTIDE SEQUENCE [LARGE SCALE GENOMIC DNA]</scope>
    <source>
        <strain evidence="4">FOSC 3-a</strain>
    </source>
</reference>
<gene>
    <name evidence="3" type="ORF">FOYG_17415</name>
</gene>
<feature type="compositionally biased region" description="Polar residues" evidence="1">
    <location>
        <begin position="256"/>
        <end position="270"/>
    </location>
</feature>
<feature type="domain" description="GAF" evidence="2">
    <location>
        <begin position="110"/>
        <end position="186"/>
    </location>
</feature>
<accession>W9HEP7</accession>
<evidence type="ECO:0000313" key="4">
    <source>
        <dbReference type="Proteomes" id="UP000030753"/>
    </source>
</evidence>
<evidence type="ECO:0000313" key="3">
    <source>
        <dbReference type="EMBL" id="EWY79435.1"/>
    </source>
</evidence>
<dbReference type="Gene3D" id="3.30.450.40">
    <property type="match status" value="1"/>
</dbReference>
<dbReference type="PANTHER" id="PTHR43102:SF2">
    <property type="entry name" value="GAF DOMAIN-CONTAINING PROTEIN"/>
    <property type="match status" value="1"/>
</dbReference>
<dbReference type="Proteomes" id="UP000030753">
    <property type="component" value="Unassembled WGS sequence"/>
</dbReference>
<proteinExistence type="predicted"/>
<protein>
    <recommendedName>
        <fullName evidence="2">GAF domain-containing protein</fullName>
    </recommendedName>
</protein>
<sequence>MSDTVAEDRQENETSRPFNQVSTAELQRSPDKVLTCLAQLATCQTKTERSLISLFDESMQYIVAEATSSTFLVSKSPLRNSEDGLSLPGTCIPRVDGVCYYTLCATQGASASEGLQVIVIQDLSTDSRFPLSSHCYLESPARFYAAVPIRSPGGINIGVLSVMNSTPGFDWKDKHSKVLQGLSQTIMDHLEGDRIKHSLKRSMAMNLGLQRFSERVLIPRSSSIKHSGRASPSDSDHKSEDLAEIESGHASDDHASATQSFPLHQQQEPRPSNPFRIAAIVIKEALDVDNCAFFRGDSHDLHMVHSPEQKPPAIPCLIGQPLIQAFTAVRVEVKVQMPNGTSLVSYWVHPMTSAQTQSIVLAIFPKSFYLICSDDTQKVAY</sequence>
<organism evidence="3 4">
    <name type="scientific">Fusarium oxysporum NRRL 32931</name>
    <dbReference type="NCBI Taxonomy" id="660029"/>
    <lineage>
        <taxon>Eukaryota</taxon>
        <taxon>Fungi</taxon>
        <taxon>Dikarya</taxon>
        <taxon>Ascomycota</taxon>
        <taxon>Pezizomycotina</taxon>
        <taxon>Sordariomycetes</taxon>
        <taxon>Hypocreomycetidae</taxon>
        <taxon>Hypocreales</taxon>
        <taxon>Nectriaceae</taxon>
        <taxon>Fusarium</taxon>
        <taxon>Fusarium oxysporum species complex</taxon>
    </lineage>
</organism>
<dbReference type="InterPro" id="IPR003018">
    <property type="entry name" value="GAF"/>
</dbReference>
<dbReference type="PANTHER" id="PTHR43102">
    <property type="entry name" value="SLR1143 PROTEIN"/>
    <property type="match status" value="1"/>
</dbReference>
<dbReference type="Pfam" id="PF01590">
    <property type="entry name" value="GAF"/>
    <property type="match status" value="1"/>
</dbReference>
<feature type="compositionally biased region" description="Basic and acidic residues" evidence="1">
    <location>
        <begin position="1"/>
        <end position="14"/>
    </location>
</feature>
<feature type="compositionally biased region" description="Basic and acidic residues" evidence="1">
    <location>
        <begin position="246"/>
        <end position="255"/>
    </location>
</feature>
<dbReference type="SUPFAM" id="SSF55781">
    <property type="entry name" value="GAF domain-like"/>
    <property type="match status" value="1"/>
</dbReference>
<feature type="region of interest" description="Disordered" evidence="1">
    <location>
        <begin position="1"/>
        <end position="24"/>
    </location>
</feature>
<feature type="region of interest" description="Disordered" evidence="1">
    <location>
        <begin position="246"/>
        <end position="271"/>
    </location>
</feature>
<dbReference type="EMBL" id="JH717867">
    <property type="protein sequence ID" value="EWY79435.1"/>
    <property type="molecule type" value="Genomic_DNA"/>
</dbReference>
<name>W9HEP7_FUSOX</name>
<evidence type="ECO:0000259" key="2">
    <source>
        <dbReference type="Pfam" id="PF01590"/>
    </source>
</evidence>